<evidence type="ECO:0000313" key="5">
    <source>
        <dbReference type="Proteomes" id="UP000510821"/>
    </source>
</evidence>
<dbReference type="SUPFAM" id="SSF53335">
    <property type="entry name" value="S-adenosyl-L-methionine-dependent methyltransferases"/>
    <property type="match status" value="1"/>
</dbReference>
<feature type="domain" description="Methyltransferase type 11" evidence="1">
    <location>
        <begin position="4"/>
        <end position="94"/>
    </location>
</feature>
<dbReference type="GO" id="GO:0008757">
    <property type="term" value="F:S-adenosylmethionine-dependent methyltransferase activity"/>
    <property type="evidence" value="ECO:0007669"/>
    <property type="project" value="InterPro"/>
</dbReference>
<keyword evidence="2" id="KW-0489">Methyltransferase</keyword>
<dbReference type="KEGG" id="flt:Sv326_0396"/>
<evidence type="ECO:0000313" key="4">
    <source>
        <dbReference type="EMBL" id="QLJ52608.1"/>
    </source>
</evidence>
<dbReference type="GO" id="GO:0032259">
    <property type="term" value="P:methylation"/>
    <property type="evidence" value="ECO:0007669"/>
    <property type="project" value="UniProtKB-KW"/>
</dbReference>
<dbReference type="InterPro" id="IPR029063">
    <property type="entry name" value="SAM-dependent_MTases_sf"/>
</dbReference>
<proteinExistence type="predicted"/>
<dbReference type="InterPro" id="IPR013216">
    <property type="entry name" value="Methyltransf_11"/>
</dbReference>
<gene>
    <name evidence="2" type="ORF">Sv326_0359</name>
    <name evidence="3" type="ORF">Sv326_0396</name>
    <name evidence="4" type="ORF">Sv326_0433</name>
</gene>
<keyword evidence="2" id="KW-0808">Transferase</keyword>
<evidence type="ECO:0000259" key="1">
    <source>
        <dbReference type="Pfam" id="PF08241"/>
    </source>
</evidence>
<name>A0A7D5XHQ3_FERL1</name>
<sequence>MKILELGCGNYKGKGCPYKGEIVGVDIDPDSKADVIADINIFPWSGKDRDNCMVYFQADEFDAVYSHHCLEHLEDTVAVMDEIWRITKPKGRVFLVVPYGVSEWAHSNPTHRKDFAHNSIEYFTPPNSNKFRLVSTHINYIFAGFPELMSWRGRLFRKLMKPLDWLINISPSYYGKIGRFYIGDADEIVWELEVVK</sequence>
<dbReference type="CDD" id="cd02440">
    <property type="entry name" value="AdoMet_MTases"/>
    <property type="match status" value="1"/>
</dbReference>
<dbReference type="KEGG" id="flt:Sv326_0359"/>
<dbReference type="EMBL" id="CP058998">
    <property type="protein sequence ID" value="QLJ52608.1"/>
    <property type="molecule type" value="Genomic_DNA"/>
</dbReference>
<dbReference type="Pfam" id="PF08241">
    <property type="entry name" value="Methyltransf_11"/>
    <property type="match status" value="1"/>
</dbReference>
<dbReference type="EMBL" id="CP058998">
    <property type="protein sequence ID" value="QLJ52571.1"/>
    <property type="molecule type" value="Genomic_DNA"/>
</dbReference>
<accession>A0A7D5XHQ3</accession>
<dbReference type="EMBL" id="CP058998">
    <property type="protein sequence ID" value="QLJ52534.1"/>
    <property type="molecule type" value="Genomic_DNA"/>
</dbReference>
<reference evidence="5" key="2">
    <citation type="submission" date="2020-07" db="EMBL/GenBank/DDBJ databases">
        <title>Metabolic diversity and evolutionary history of the archaeal phylum ###Micrarchaeota### uncovered from a freshwater lake metagenome.</title>
        <authorList>
            <person name="Kadnikov V.V."/>
            <person name="Savvichev A.S."/>
            <person name="Mardanov A.V."/>
            <person name="Beletsky A.V."/>
            <person name="Chupakov A.V."/>
            <person name="Kokryatskaya N.M."/>
            <person name="Pimenov N.V."/>
            <person name="Ravin N.V."/>
        </authorList>
    </citation>
    <scope>NUCLEOTIDE SEQUENCE [LARGE SCALE GENOMIC DNA]</scope>
</reference>
<evidence type="ECO:0000313" key="3">
    <source>
        <dbReference type="EMBL" id="QLJ52571.1"/>
    </source>
</evidence>
<dbReference type="Gene3D" id="3.40.50.150">
    <property type="entry name" value="Vaccinia Virus protein VP39"/>
    <property type="match status" value="1"/>
</dbReference>
<dbReference type="AlphaFoldDB" id="A0A7D5XHQ3"/>
<dbReference type="KEGG" id="flt:Sv326_0433"/>
<reference evidence="2" key="1">
    <citation type="journal article" date="2020" name="Appl. Environ. Microbiol.">
        <title>Metabolic Diversity and Evolutionary History of the Archaeal Phylum 'Candidatus Micrarchaeota' Uncovered from a Freshwater Lake Metagenome.</title>
        <authorList>
            <person name="Kadnikov V.V."/>
            <person name="Savvichev A.S."/>
            <person name="Mardanov A.V."/>
            <person name="Beletsky A.V."/>
            <person name="Chupakov A.V."/>
            <person name="Kokryatskaya N.M."/>
            <person name="Pimenov N.V."/>
            <person name="Ravin N.V."/>
        </authorList>
    </citation>
    <scope>NUCLEOTIDE SEQUENCE</scope>
    <source>
        <strain evidence="2">Sv326</strain>
    </source>
</reference>
<protein>
    <submittedName>
        <fullName evidence="2">Class I SAM-dependent methyltransferase</fullName>
    </submittedName>
</protein>
<dbReference type="Proteomes" id="UP000510821">
    <property type="component" value="Chromosome"/>
</dbReference>
<evidence type="ECO:0000313" key="2">
    <source>
        <dbReference type="EMBL" id="QLJ52534.1"/>
    </source>
</evidence>
<organism evidence="2 5">
    <name type="scientific">Fermentimicrarchaeum limneticum</name>
    <dbReference type="NCBI Taxonomy" id="2795018"/>
    <lineage>
        <taxon>Archaea</taxon>
        <taxon>Candidatus Micrarchaeota</taxon>
        <taxon>Candidatus Fermentimicrarchaeales</taxon>
        <taxon>Candidatus Fermentimicrarchaeaceae</taxon>
        <taxon>Candidatus Fermentimicrarchaeum</taxon>
    </lineage>
</organism>